<evidence type="ECO:0000313" key="3">
    <source>
        <dbReference type="Proteomes" id="UP001168613"/>
    </source>
</evidence>
<protein>
    <submittedName>
        <fullName evidence="2">LPS export ABC transporter periplasmic protein LptC</fullName>
    </submittedName>
</protein>
<dbReference type="InterPro" id="IPR026265">
    <property type="entry name" value="LptC"/>
</dbReference>
<dbReference type="EMBL" id="JAJHNU010000001">
    <property type="protein sequence ID" value="MDN4120199.1"/>
    <property type="molecule type" value="Genomic_DNA"/>
</dbReference>
<name>A0ABT8EG19_9BURK</name>
<dbReference type="RefSeq" id="WP_266122469.1">
    <property type="nucleotide sequence ID" value="NZ_JAJHNU010000001.1"/>
</dbReference>
<accession>A0ABT8EG19</accession>
<dbReference type="Proteomes" id="UP001168613">
    <property type="component" value="Unassembled WGS sequence"/>
</dbReference>
<dbReference type="NCBIfam" id="TIGR04409">
    <property type="entry name" value="LptC_YrbK"/>
    <property type="match status" value="1"/>
</dbReference>
<evidence type="ECO:0000256" key="1">
    <source>
        <dbReference type="SAM" id="MobiDB-lite"/>
    </source>
</evidence>
<dbReference type="Gene3D" id="2.60.450.10">
    <property type="entry name" value="Lipopolysaccharide (LPS) transport protein A like domain"/>
    <property type="match status" value="1"/>
</dbReference>
<feature type="region of interest" description="Disordered" evidence="1">
    <location>
        <begin position="183"/>
        <end position="206"/>
    </location>
</feature>
<dbReference type="InterPro" id="IPR010664">
    <property type="entry name" value="LipoPS_assembly_LptC-rel"/>
</dbReference>
<dbReference type="Pfam" id="PF06835">
    <property type="entry name" value="LptC"/>
    <property type="match status" value="1"/>
</dbReference>
<keyword evidence="3" id="KW-1185">Reference proteome</keyword>
<sequence length="206" mass="22909">MRERLPSIIAILLLALLVLATKWAVDHTQSSVNMDPPRRVTHEPDAWGDVFTIVSTDPAGYAANRLEGLKFYHYPDDDTYEIIDPVAIANRVGNPMTIATSNTAIVSEGAETITMLGNAHAVRLPSDNDEMLDVKSEVLIIEPEADLIYTNEPALVINGKSTMRGKGMRYDNRNRQLQVHAATDVTISGEQTQQSRQRQENKEQQP</sequence>
<evidence type="ECO:0000313" key="2">
    <source>
        <dbReference type="EMBL" id="MDN4120199.1"/>
    </source>
</evidence>
<feature type="compositionally biased region" description="Polar residues" evidence="1">
    <location>
        <begin position="185"/>
        <end position="196"/>
    </location>
</feature>
<organism evidence="2 3">
    <name type="scientific">Alcaligenes endophyticus</name>
    <dbReference type="NCBI Taxonomy" id="1929088"/>
    <lineage>
        <taxon>Bacteria</taxon>
        <taxon>Pseudomonadati</taxon>
        <taxon>Pseudomonadota</taxon>
        <taxon>Betaproteobacteria</taxon>
        <taxon>Burkholderiales</taxon>
        <taxon>Alcaligenaceae</taxon>
        <taxon>Alcaligenes</taxon>
    </lineage>
</organism>
<proteinExistence type="predicted"/>
<comment type="caution">
    <text evidence="2">The sequence shown here is derived from an EMBL/GenBank/DDBJ whole genome shotgun (WGS) entry which is preliminary data.</text>
</comment>
<feature type="compositionally biased region" description="Basic and acidic residues" evidence="1">
    <location>
        <begin position="197"/>
        <end position="206"/>
    </location>
</feature>
<gene>
    <name evidence="2" type="primary">lptC</name>
    <name evidence="2" type="ORF">LMS43_02730</name>
</gene>
<reference evidence="2" key="1">
    <citation type="submission" date="2021-11" db="EMBL/GenBank/DDBJ databases">
        <title>Draft genome sequence of Alcaligenes endophyticus type strain CCUG 75668T.</title>
        <authorList>
            <person name="Salva-Serra F."/>
            <person name="Duran R.E."/>
            <person name="Seeger M."/>
            <person name="Moore E.R.B."/>
            <person name="Jaen-Luchoro D."/>
        </authorList>
    </citation>
    <scope>NUCLEOTIDE SEQUENCE</scope>
    <source>
        <strain evidence="2">CCUG 75668</strain>
    </source>
</reference>